<evidence type="ECO:0000313" key="2">
    <source>
        <dbReference type="Proteomes" id="UP001175211"/>
    </source>
</evidence>
<keyword evidence="2" id="KW-1185">Reference proteome</keyword>
<evidence type="ECO:0000313" key="1">
    <source>
        <dbReference type="EMBL" id="KAK0463104.1"/>
    </source>
</evidence>
<reference evidence="1" key="1">
    <citation type="submission" date="2023-06" db="EMBL/GenBank/DDBJ databases">
        <authorList>
            <consortium name="Lawrence Berkeley National Laboratory"/>
            <person name="Ahrendt S."/>
            <person name="Sahu N."/>
            <person name="Indic B."/>
            <person name="Wong-Bajracharya J."/>
            <person name="Merenyi Z."/>
            <person name="Ke H.-M."/>
            <person name="Monk M."/>
            <person name="Kocsube S."/>
            <person name="Drula E."/>
            <person name="Lipzen A."/>
            <person name="Balint B."/>
            <person name="Henrissat B."/>
            <person name="Andreopoulos B."/>
            <person name="Martin F.M."/>
            <person name="Harder C.B."/>
            <person name="Rigling D."/>
            <person name="Ford K.L."/>
            <person name="Foster G.D."/>
            <person name="Pangilinan J."/>
            <person name="Papanicolaou A."/>
            <person name="Barry K."/>
            <person name="LaButti K."/>
            <person name="Viragh M."/>
            <person name="Koriabine M."/>
            <person name="Yan M."/>
            <person name="Riley R."/>
            <person name="Champramary S."/>
            <person name="Plett K.L."/>
            <person name="Tsai I.J."/>
            <person name="Slot J."/>
            <person name="Sipos G."/>
            <person name="Plett J."/>
            <person name="Nagy L.G."/>
            <person name="Grigoriev I.V."/>
        </authorList>
    </citation>
    <scope>NUCLEOTIDE SEQUENCE</scope>
    <source>
        <strain evidence="1">CCBAS 213</strain>
    </source>
</reference>
<dbReference type="Gene3D" id="2.60.120.260">
    <property type="entry name" value="Galactose-binding domain-like"/>
    <property type="match status" value="2"/>
</dbReference>
<sequence>MSSVDGGLIIVDDQDADVAYTGSWTSAGSAMEYSQTIHASNETGASMSYNFTGTYISVYGDYDPRGSCSLVFSLDGKSTEVNTPQINATAHHRQIWASSQLSDGNHTLVYSVDSCHRNNATSSGTYGWFDYILYQPSPGTLPAAKYVVDDTSSDIKWAGNWSRTGVDGDFNVTAHASSKGASLELQFTGSAITVYGRLDNLTNTLTSAAFAIDNWRWRNLQRSSSKRHCF</sequence>
<comment type="caution">
    <text evidence="1">The sequence shown here is derived from an EMBL/GenBank/DDBJ whole genome shotgun (WGS) entry which is preliminary data.</text>
</comment>
<accession>A0AA39NCJ1</accession>
<dbReference type="AlphaFoldDB" id="A0AA39NCJ1"/>
<dbReference type="RefSeq" id="XP_060334570.1">
    <property type="nucleotide sequence ID" value="XM_060479939.1"/>
</dbReference>
<proteinExistence type="predicted"/>
<dbReference type="EMBL" id="JAUEPS010000008">
    <property type="protein sequence ID" value="KAK0463104.1"/>
    <property type="molecule type" value="Genomic_DNA"/>
</dbReference>
<name>A0AA39NCJ1_ARMTA</name>
<dbReference type="GeneID" id="85363487"/>
<dbReference type="Proteomes" id="UP001175211">
    <property type="component" value="Unassembled WGS sequence"/>
</dbReference>
<protein>
    <submittedName>
        <fullName evidence="1">Uncharacterized protein</fullName>
    </submittedName>
</protein>
<gene>
    <name evidence="1" type="ORF">EV420DRAFT_1732556</name>
</gene>
<organism evidence="1 2">
    <name type="scientific">Armillaria tabescens</name>
    <name type="common">Ringless honey mushroom</name>
    <name type="synonym">Agaricus tabescens</name>
    <dbReference type="NCBI Taxonomy" id="1929756"/>
    <lineage>
        <taxon>Eukaryota</taxon>
        <taxon>Fungi</taxon>
        <taxon>Dikarya</taxon>
        <taxon>Basidiomycota</taxon>
        <taxon>Agaricomycotina</taxon>
        <taxon>Agaricomycetes</taxon>
        <taxon>Agaricomycetidae</taxon>
        <taxon>Agaricales</taxon>
        <taxon>Marasmiineae</taxon>
        <taxon>Physalacriaceae</taxon>
        <taxon>Desarmillaria</taxon>
    </lineage>
</organism>